<evidence type="ECO:0000313" key="5">
    <source>
        <dbReference type="Proteomes" id="UP000306628"/>
    </source>
</evidence>
<feature type="domain" description="AB hydrolase-1" evidence="3">
    <location>
        <begin position="50"/>
        <end position="264"/>
    </location>
</feature>
<evidence type="ECO:0000313" key="4">
    <source>
        <dbReference type="EMBL" id="TMR38541.1"/>
    </source>
</evidence>
<evidence type="ECO:0000256" key="2">
    <source>
        <dbReference type="ARBA" id="ARBA00038115"/>
    </source>
</evidence>
<protein>
    <submittedName>
        <fullName evidence="4">Alpha/beta fold hydrolase</fullName>
    </submittedName>
</protein>
<dbReference type="Proteomes" id="UP000306628">
    <property type="component" value="Unassembled WGS sequence"/>
</dbReference>
<reference evidence="4 5" key="1">
    <citation type="submission" date="2019-05" db="EMBL/GenBank/DDBJ databases">
        <title>Draft genome sequence of Nonomuraea zeae DSM 100528.</title>
        <authorList>
            <person name="Saricaoglu S."/>
            <person name="Isik K."/>
        </authorList>
    </citation>
    <scope>NUCLEOTIDE SEQUENCE [LARGE SCALE GENOMIC DNA]</scope>
    <source>
        <strain evidence="4 5">DSM 100528</strain>
    </source>
</reference>
<dbReference type="Gene3D" id="3.40.50.1820">
    <property type="entry name" value="alpha/beta hydrolase"/>
    <property type="match status" value="1"/>
</dbReference>
<dbReference type="GO" id="GO:0052689">
    <property type="term" value="F:carboxylic ester hydrolase activity"/>
    <property type="evidence" value="ECO:0007669"/>
    <property type="project" value="UniProtKB-ARBA"/>
</dbReference>
<gene>
    <name evidence="4" type="ORF">ETD85_04200</name>
</gene>
<keyword evidence="1 4" id="KW-0378">Hydrolase</keyword>
<name>A0A5S4H1G7_9ACTN</name>
<comment type="similarity">
    <text evidence="2">Belongs to the AB hydrolase superfamily. FUS2 hydrolase family.</text>
</comment>
<dbReference type="PANTHER" id="PTHR22946:SF9">
    <property type="entry name" value="POLYKETIDE TRANSFERASE AF380"/>
    <property type="match status" value="1"/>
</dbReference>
<dbReference type="InterPro" id="IPR050261">
    <property type="entry name" value="FrsA_esterase"/>
</dbReference>
<comment type="caution">
    <text evidence="4">The sequence shown here is derived from an EMBL/GenBank/DDBJ whole genome shotgun (WGS) entry which is preliminary data.</text>
</comment>
<organism evidence="4 5">
    <name type="scientific">Nonomuraea zeae</name>
    <dbReference type="NCBI Taxonomy" id="1642303"/>
    <lineage>
        <taxon>Bacteria</taxon>
        <taxon>Bacillati</taxon>
        <taxon>Actinomycetota</taxon>
        <taxon>Actinomycetes</taxon>
        <taxon>Streptosporangiales</taxon>
        <taxon>Streptosporangiaceae</taxon>
        <taxon>Nonomuraea</taxon>
    </lineage>
</organism>
<keyword evidence="5" id="KW-1185">Reference proteome</keyword>
<dbReference type="RefSeq" id="WP_138688251.1">
    <property type="nucleotide sequence ID" value="NZ_JBHSAZ010000114.1"/>
</dbReference>
<dbReference type="Pfam" id="PF12697">
    <property type="entry name" value="Abhydrolase_6"/>
    <property type="match status" value="1"/>
</dbReference>
<dbReference type="AlphaFoldDB" id="A0A5S4H1G7"/>
<dbReference type="PANTHER" id="PTHR22946">
    <property type="entry name" value="DIENELACTONE HYDROLASE DOMAIN-CONTAINING PROTEIN-RELATED"/>
    <property type="match status" value="1"/>
</dbReference>
<accession>A0A5S4H1G7</accession>
<dbReference type="OrthoDB" id="5902829at2"/>
<proteinExistence type="inferred from homology"/>
<dbReference type="EMBL" id="VCKX01000008">
    <property type="protein sequence ID" value="TMR38541.1"/>
    <property type="molecule type" value="Genomic_DNA"/>
</dbReference>
<dbReference type="InterPro" id="IPR000073">
    <property type="entry name" value="AB_hydrolase_1"/>
</dbReference>
<dbReference type="SUPFAM" id="SSF53474">
    <property type="entry name" value="alpha/beta-Hydrolases"/>
    <property type="match status" value="1"/>
</dbReference>
<evidence type="ECO:0000256" key="1">
    <source>
        <dbReference type="ARBA" id="ARBA00022801"/>
    </source>
</evidence>
<evidence type="ECO:0000259" key="3">
    <source>
        <dbReference type="Pfam" id="PF12697"/>
    </source>
</evidence>
<dbReference type="InterPro" id="IPR029058">
    <property type="entry name" value="AB_hydrolase_fold"/>
</dbReference>
<sequence>MTSAADPLITDPPAGLAPAATTPAVTFDSGGVPLLGVLHVPAGPGPHPVVVLAHGFPGNERNFDVAQSLRRAGYAALVFHYRGSWGVGGTYSWTNVLADTAAAVAFVRDPAAAAQHRLDRDRVALVGHSFGGFAALMTAAADPSIAAVASAAAFDSGASAAACRHSPETRAAYVEAFDDELLPLRGTSGEALVTEMEAAGDDWSLTALAERLSTRPVLLIGTGLDPVTPAPMHYEPVLAAYQAHPVERLEHHLFPTDHALSDHRVALTRAILAFLGTHFAQPTA</sequence>